<dbReference type="Proteomes" id="UP000503088">
    <property type="component" value="Chromosome"/>
</dbReference>
<feature type="domain" description="YdbS-like PH" evidence="2">
    <location>
        <begin position="248"/>
        <end position="329"/>
    </location>
</feature>
<dbReference type="PIRSF" id="PIRSF026631">
    <property type="entry name" value="UCP026631"/>
    <property type="match status" value="1"/>
</dbReference>
<keyword evidence="1" id="KW-0472">Membrane</keyword>
<evidence type="ECO:0000256" key="1">
    <source>
        <dbReference type="SAM" id="Phobius"/>
    </source>
</evidence>
<dbReference type="InterPro" id="IPR014529">
    <property type="entry name" value="UCP026631"/>
</dbReference>
<proteinExistence type="predicted"/>
<dbReference type="PANTHER" id="PTHR34473:SF2">
    <property type="entry name" value="UPF0699 TRANSMEMBRANE PROTEIN YDBT"/>
    <property type="match status" value="1"/>
</dbReference>
<feature type="transmembrane region" description="Helical" evidence="1">
    <location>
        <begin position="12"/>
        <end position="35"/>
    </location>
</feature>
<keyword evidence="4" id="KW-1185">Reference proteome</keyword>
<evidence type="ECO:0000313" key="4">
    <source>
        <dbReference type="Proteomes" id="UP000503088"/>
    </source>
</evidence>
<keyword evidence="1" id="KW-0812">Transmembrane</keyword>
<gene>
    <name evidence="3" type="ORF">GXN76_05285</name>
</gene>
<feature type="transmembrane region" description="Helical" evidence="1">
    <location>
        <begin position="354"/>
        <end position="372"/>
    </location>
</feature>
<keyword evidence="1" id="KW-1133">Transmembrane helix</keyword>
<accession>A0A7D4B1X3</accession>
<evidence type="ECO:0000313" key="3">
    <source>
        <dbReference type="EMBL" id="QKG83946.1"/>
    </source>
</evidence>
<feature type="domain" description="YdbS-like PH" evidence="2">
    <location>
        <begin position="61"/>
        <end position="140"/>
    </location>
</feature>
<dbReference type="AlphaFoldDB" id="A0A7D4B1X3"/>
<dbReference type="EMBL" id="CP048104">
    <property type="protein sequence ID" value="QKG83946.1"/>
    <property type="molecule type" value="Genomic_DNA"/>
</dbReference>
<feature type="transmembrane region" description="Helical" evidence="1">
    <location>
        <begin position="41"/>
        <end position="62"/>
    </location>
</feature>
<feature type="domain" description="YdbS-like PH" evidence="2">
    <location>
        <begin position="398"/>
        <end position="466"/>
    </location>
</feature>
<feature type="transmembrane region" description="Helical" evidence="1">
    <location>
        <begin position="217"/>
        <end position="245"/>
    </location>
</feature>
<protein>
    <submittedName>
        <fullName evidence="3">PH domain-containing protein</fullName>
    </submittedName>
</protein>
<dbReference type="Pfam" id="PF03703">
    <property type="entry name" value="bPH_2"/>
    <property type="match status" value="3"/>
</dbReference>
<sequence>MNNSKRLHPVALLIFITKNIKELLFPLLFSFGFSLFNQSTWLLTGSLIGCGYIFLHCFMTWYRQRYEVVEDEFRMETGAWTKKKVYIPLERIQSVDDTEGIWHRLFGVIQLQIETASQQGEPEAVLAALSKKEALDLKRLLLQQHPTSQEGKDTVEAPVKNNPELHITNQRLLIAGLTSGKAGAILAAVLGPVFSLLENFAGKKSMFSFLERAYTTVSASFSPVSIILFALLLAWLLSVGFTIMLDARFTLRRENKHLHIHRGLLERRRTSLPVRRIQAVHLVEGVLRQPFGYVTVLVESAGYGGEDEDSRRIVCFPLLKRSEVKEFMEKFLPEYQQAVISSLQPLPRRVRKRMTLYTLPLTAVVVGVIWYFSSFWGAISLLLLPLDFLYGLWRFQSSGWLFTDQFVALRSRLIARRTVFILRRSMQSRTLSQNVLTRRAGLAVFKTNLASGNEYESELLEQEDVLAMIRSMDPEREKPK</sequence>
<feature type="transmembrane region" description="Helical" evidence="1">
    <location>
        <begin position="172"/>
        <end position="197"/>
    </location>
</feature>
<name>A0A7D4B1X3_9BACL</name>
<organism evidence="3 4">
    <name type="scientific">Kroppenstedtia pulmonis</name>
    <dbReference type="NCBI Taxonomy" id="1380685"/>
    <lineage>
        <taxon>Bacteria</taxon>
        <taxon>Bacillati</taxon>
        <taxon>Bacillota</taxon>
        <taxon>Bacilli</taxon>
        <taxon>Bacillales</taxon>
        <taxon>Thermoactinomycetaceae</taxon>
        <taxon>Kroppenstedtia</taxon>
    </lineage>
</organism>
<dbReference type="InterPro" id="IPR005182">
    <property type="entry name" value="YdbS-like_PH"/>
</dbReference>
<evidence type="ECO:0000259" key="2">
    <source>
        <dbReference type="Pfam" id="PF03703"/>
    </source>
</evidence>
<dbReference type="PANTHER" id="PTHR34473">
    <property type="entry name" value="UPF0699 TRANSMEMBRANE PROTEIN YDBS"/>
    <property type="match status" value="1"/>
</dbReference>
<dbReference type="KEGG" id="kpul:GXN76_05285"/>
<dbReference type="RefSeq" id="WP_173221165.1">
    <property type="nucleotide sequence ID" value="NZ_CP048104.1"/>
</dbReference>
<reference evidence="3 4" key="1">
    <citation type="submission" date="2020-01" db="EMBL/GenBank/DDBJ databases">
        <authorList>
            <person name="Gulvik C.A."/>
            <person name="Batra D.G."/>
        </authorList>
    </citation>
    <scope>NUCLEOTIDE SEQUENCE [LARGE SCALE GENOMIC DNA]</scope>
    <source>
        <strain evidence="3 4">W9323</strain>
    </source>
</reference>